<keyword evidence="2" id="KW-0106">Calcium</keyword>
<reference evidence="4" key="1">
    <citation type="submission" date="2006-10" db="EMBL/GenBank/DDBJ databases">
        <authorList>
            <person name="Amadeo P."/>
            <person name="Zhao Q."/>
            <person name="Wortman J."/>
            <person name="Fraser-Liggett C."/>
            <person name="Carlton J."/>
        </authorList>
    </citation>
    <scope>NUCLEOTIDE SEQUENCE</scope>
    <source>
        <strain evidence="4">G3</strain>
    </source>
</reference>
<dbReference type="OMA" id="IKTHRSM"/>
<organism evidence="4 5">
    <name type="scientific">Trichomonas vaginalis (strain ATCC PRA-98 / G3)</name>
    <dbReference type="NCBI Taxonomy" id="412133"/>
    <lineage>
        <taxon>Eukaryota</taxon>
        <taxon>Metamonada</taxon>
        <taxon>Parabasalia</taxon>
        <taxon>Trichomonadida</taxon>
        <taxon>Trichomonadidae</taxon>
        <taxon>Trichomonas</taxon>
    </lineage>
</organism>
<dbReference type="Gene3D" id="1.10.238.10">
    <property type="entry name" value="EF-hand"/>
    <property type="match status" value="1"/>
</dbReference>
<evidence type="ECO:0000256" key="2">
    <source>
        <dbReference type="ARBA" id="ARBA00022837"/>
    </source>
</evidence>
<dbReference type="eggNOG" id="KOG0039">
    <property type="taxonomic scope" value="Eukaryota"/>
</dbReference>
<accession>A2GJC3</accession>
<keyword evidence="5" id="KW-1185">Reference proteome</keyword>
<dbReference type="PROSITE" id="PS00018">
    <property type="entry name" value="EF_HAND_1"/>
    <property type="match status" value="3"/>
</dbReference>
<dbReference type="STRING" id="5722.A2GJC3"/>
<dbReference type="InterPro" id="IPR045198">
    <property type="entry name" value="CNBL1-10"/>
</dbReference>
<dbReference type="GO" id="GO:0019900">
    <property type="term" value="F:kinase binding"/>
    <property type="evidence" value="ECO:0007669"/>
    <property type="project" value="InterPro"/>
</dbReference>
<evidence type="ECO:0000259" key="3">
    <source>
        <dbReference type="PROSITE" id="PS50222"/>
    </source>
</evidence>
<dbReference type="SMR" id="A2GJC3"/>
<feature type="domain" description="EF-hand" evidence="3">
    <location>
        <begin position="41"/>
        <end position="76"/>
    </location>
</feature>
<dbReference type="PANTHER" id="PTHR23056">
    <property type="entry name" value="CALCINEURIN B"/>
    <property type="match status" value="1"/>
</dbReference>
<dbReference type="KEGG" id="tva:4740374"/>
<reference evidence="4" key="2">
    <citation type="journal article" date="2007" name="Science">
        <title>Draft genome sequence of the sexually transmitted pathogen Trichomonas vaginalis.</title>
        <authorList>
            <person name="Carlton J.M."/>
            <person name="Hirt R.P."/>
            <person name="Silva J.C."/>
            <person name="Delcher A.L."/>
            <person name="Schatz M."/>
            <person name="Zhao Q."/>
            <person name="Wortman J.R."/>
            <person name="Bidwell S.L."/>
            <person name="Alsmark U.C.M."/>
            <person name="Besteiro S."/>
            <person name="Sicheritz-Ponten T."/>
            <person name="Noel C.J."/>
            <person name="Dacks J.B."/>
            <person name="Foster P.G."/>
            <person name="Simillion C."/>
            <person name="Van de Peer Y."/>
            <person name="Miranda-Saavedra D."/>
            <person name="Barton G.J."/>
            <person name="Westrop G.D."/>
            <person name="Mueller S."/>
            <person name="Dessi D."/>
            <person name="Fiori P.L."/>
            <person name="Ren Q."/>
            <person name="Paulsen I."/>
            <person name="Zhang H."/>
            <person name="Bastida-Corcuera F.D."/>
            <person name="Simoes-Barbosa A."/>
            <person name="Brown M.T."/>
            <person name="Hayes R.D."/>
            <person name="Mukherjee M."/>
            <person name="Okumura C.Y."/>
            <person name="Schneider R."/>
            <person name="Smith A.J."/>
            <person name="Vanacova S."/>
            <person name="Villalvazo M."/>
            <person name="Haas B.J."/>
            <person name="Pertea M."/>
            <person name="Feldblyum T.V."/>
            <person name="Utterback T.R."/>
            <person name="Shu C.L."/>
            <person name="Osoegawa K."/>
            <person name="de Jong P.J."/>
            <person name="Hrdy I."/>
            <person name="Horvathova L."/>
            <person name="Zubacova Z."/>
            <person name="Dolezal P."/>
            <person name="Malik S.B."/>
            <person name="Logsdon J.M. Jr."/>
            <person name="Henze K."/>
            <person name="Gupta A."/>
            <person name="Wang C.C."/>
            <person name="Dunne R.L."/>
            <person name="Upcroft J.A."/>
            <person name="Upcroft P."/>
            <person name="White O."/>
            <person name="Salzberg S.L."/>
            <person name="Tang P."/>
            <person name="Chiu C.-H."/>
            <person name="Lee Y.-S."/>
            <person name="Embley T.M."/>
            <person name="Coombs G.H."/>
            <person name="Mottram J.C."/>
            <person name="Tachezy J."/>
            <person name="Fraser-Liggett C.M."/>
            <person name="Johnson P.J."/>
        </authorList>
    </citation>
    <scope>NUCLEOTIDE SEQUENCE [LARGE SCALE GENOMIC DNA]</scope>
    <source>
        <strain evidence="4">G3</strain>
    </source>
</reference>
<feature type="domain" description="EF-hand" evidence="3">
    <location>
        <begin position="4"/>
        <end position="39"/>
    </location>
</feature>
<dbReference type="RefSeq" id="XP_001295673.1">
    <property type="nucleotide sequence ID" value="XM_001295672.1"/>
</dbReference>
<dbReference type="GO" id="GO:0005509">
    <property type="term" value="F:calcium ion binding"/>
    <property type="evidence" value="ECO:0007669"/>
    <property type="project" value="InterPro"/>
</dbReference>
<evidence type="ECO:0000256" key="1">
    <source>
        <dbReference type="ARBA" id="ARBA00022737"/>
    </source>
</evidence>
<dbReference type="VEuPathDB" id="TrichDB:TVAG_295480"/>
<dbReference type="InterPro" id="IPR011992">
    <property type="entry name" value="EF-hand-dom_pair"/>
</dbReference>
<dbReference type="SUPFAM" id="SSF47473">
    <property type="entry name" value="EF-hand"/>
    <property type="match status" value="1"/>
</dbReference>
<dbReference type="SMART" id="SM00054">
    <property type="entry name" value="EFh"/>
    <property type="match status" value="3"/>
</dbReference>
<name>A2GJC3_TRIV3</name>
<dbReference type="OrthoDB" id="191686at2759"/>
<dbReference type="InterPro" id="IPR002048">
    <property type="entry name" value="EF_hand_dom"/>
</dbReference>
<dbReference type="PROSITE" id="PS50222">
    <property type="entry name" value="EF_HAND_2"/>
    <property type="match status" value="2"/>
</dbReference>
<dbReference type="VEuPathDB" id="TrichDB:TVAGG3_0891880"/>
<dbReference type="InterPro" id="IPR018247">
    <property type="entry name" value="EF_Hand_1_Ca_BS"/>
</dbReference>
<protein>
    <submittedName>
        <fullName evidence="4">EF hand family protein</fullName>
    </submittedName>
</protein>
<evidence type="ECO:0000313" key="5">
    <source>
        <dbReference type="Proteomes" id="UP000001542"/>
    </source>
</evidence>
<dbReference type="GO" id="GO:0019722">
    <property type="term" value="P:calcium-mediated signaling"/>
    <property type="evidence" value="ECO:0007669"/>
    <property type="project" value="InterPro"/>
</dbReference>
<proteinExistence type="predicted"/>
<dbReference type="Pfam" id="PF13499">
    <property type="entry name" value="EF-hand_7"/>
    <property type="match status" value="1"/>
</dbReference>
<dbReference type="PANTHER" id="PTHR23056:SF110">
    <property type="entry name" value="CALMODULIN"/>
    <property type="match status" value="1"/>
</dbReference>
<dbReference type="Proteomes" id="UP000001542">
    <property type="component" value="Unassembled WGS sequence"/>
</dbReference>
<evidence type="ECO:0000313" key="4">
    <source>
        <dbReference type="EMBL" id="EAX82743.1"/>
    </source>
</evidence>
<dbReference type="EMBL" id="DS116446">
    <property type="protein sequence ID" value="EAX82743.1"/>
    <property type="molecule type" value="Genomic_DNA"/>
</dbReference>
<gene>
    <name evidence="4" type="ORF">TVAG_295480</name>
</gene>
<dbReference type="PRINTS" id="PR00450">
    <property type="entry name" value="RECOVERIN"/>
</dbReference>
<dbReference type="InParanoid" id="A2GJC3"/>
<dbReference type="Pfam" id="PF13833">
    <property type="entry name" value="EF-hand_8"/>
    <property type="match status" value="1"/>
</dbReference>
<dbReference type="AlphaFoldDB" id="A2GJC3"/>
<keyword evidence="1" id="KW-0677">Repeat</keyword>
<sequence length="134" mass="14760">MKISNKSIGEILYKIIDNDGSGNLDFTEFVEGLNKFHPNTPFDEKVKLCFQAYDSDGSGAVSKEEISDVIKLSIQGSSLIELEDAQINLLVDQLINTYDNSGTGELCFKEFHQMVSSAPGVIESFDINLDVLFG</sequence>